<keyword evidence="4" id="KW-1185">Reference proteome</keyword>
<dbReference type="Pfam" id="PF03551">
    <property type="entry name" value="PadR"/>
    <property type="match status" value="1"/>
</dbReference>
<accession>A0A5C4VD79</accession>
<dbReference type="PANTHER" id="PTHR43252">
    <property type="entry name" value="TRANSCRIPTIONAL REGULATOR YQJI"/>
    <property type="match status" value="1"/>
</dbReference>
<gene>
    <name evidence="3" type="ORF">FH715_06580</name>
</gene>
<comment type="caution">
    <text evidence="3">The sequence shown here is derived from an EMBL/GenBank/DDBJ whole genome shotgun (WGS) entry which is preliminary data.</text>
</comment>
<dbReference type="InterPro" id="IPR005149">
    <property type="entry name" value="Tscrpt_reg_PadR_N"/>
</dbReference>
<dbReference type="EMBL" id="VDGT01000003">
    <property type="protein sequence ID" value="TNM32959.1"/>
    <property type="molecule type" value="Genomic_DNA"/>
</dbReference>
<feature type="domain" description="Transcription regulator PadR N-terminal" evidence="2">
    <location>
        <begin position="14"/>
        <end position="82"/>
    </location>
</feature>
<dbReference type="Proteomes" id="UP000311713">
    <property type="component" value="Unassembled WGS sequence"/>
</dbReference>
<dbReference type="Gene3D" id="1.10.10.10">
    <property type="entry name" value="Winged helix-like DNA-binding domain superfamily/Winged helix DNA-binding domain"/>
    <property type="match status" value="1"/>
</dbReference>
<proteinExistence type="predicted"/>
<evidence type="ECO:0000259" key="2">
    <source>
        <dbReference type="Pfam" id="PF03551"/>
    </source>
</evidence>
<organism evidence="3 4">
    <name type="scientific">Streptomyces sedi</name>
    <dbReference type="NCBI Taxonomy" id="555059"/>
    <lineage>
        <taxon>Bacteria</taxon>
        <taxon>Bacillati</taxon>
        <taxon>Actinomycetota</taxon>
        <taxon>Actinomycetes</taxon>
        <taxon>Kitasatosporales</taxon>
        <taxon>Streptomycetaceae</taxon>
        <taxon>Streptomyces</taxon>
    </lineage>
</organism>
<feature type="compositionally biased region" description="Basic and acidic residues" evidence="1">
    <location>
        <begin position="156"/>
        <end position="168"/>
    </location>
</feature>
<dbReference type="RefSeq" id="WP_139641653.1">
    <property type="nucleotide sequence ID" value="NZ_BAAAZS010000111.1"/>
</dbReference>
<name>A0A5C4VD79_9ACTN</name>
<dbReference type="SUPFAM" id="SSF46785">
    <property type="entry name" value="Winged helix' DNA-binding domain"/>
    <property type="match status" value="1"/>
</dbReference>
<dbReference type="InterPro" id="IPR036388">
    <property type="entry name" value="WH-like_DNA-bd_sf"/>
</dbReference>
<reference evidence="3 4" key="1">
    <citation type="submission" date="2019-06" db="EMBL/GenBank/DDBJ databases">
        <title>Draft genome of Streptomyces sedi sp. JCM16909.</title>
        <authorList>
            <person name="Klykleung N."/>
            <person name="Tanasupawat S."/>
            <person name="Kudo T."/>
            <person name="Yuki M."/>
            <person name="Ohkuma M."/>
        </authorList>
    </citation>
    <scope>NUCLEOTIDE SEQUENCE [LARGE SCALE GENOMIC DNA]</scope>
    <source>
        <strain evidence="3 4">JCM 16909</strain>
    </source>
</reference>
<evidence type="ECO:0000313" key="4">
    <source>
        <dbReference type="Proteomes" id="UP000311713"/>
    </source>
</evidence>
<feature type="compositionally biased region" description="Low complexity" evidence="1">
    <location>
        <begin position="141"/>
        <end position="155"/>
    </location>
</feature>
<dbReference type="OrthoDB" id="9814826at2"/>
<feature type="region of interest" description="Disordered" evidence="1">
    <location>
        <begin position="125"/>
        <end position="184"/>
    </location>
</feature>
<dbReference type="InterPro" id="IPR036390">
    <property type="entry name" value="WH_DNA-bd_sf"/>
</dbReference>
<dbReference type="PANTHER" id="PTHR43252:SF7">
    <property type="entry name" value="TRANSCRIPTIONAL REGULATOR YQJI"/>
    <property type="match status" value="1"/>
</dbReference>
<protein>
    <submittedName>
        <fullName evidence="3">Helix-turn-helix transcriptional regulator</fullName>
    </submittedName>
</protein>
<feature type="compositionally biased region" description="Basic and acidic residues" evidence="1">
    <location>
        <begin position="263"/>
        <end position="273"/>
    </location>
</feature>
<sequence>MPPVFGHGRLRLYLLKLLAESPRHGYEVIRLLEERFQGLYAPSAGTVYPRLAKLASEGLVSHTEEGGRKVYSLTPEGERELAGRTEELTALERELRDSLTALAAGLRADVSDSVRELRFDVGRAGAEESATAGRRSRAGRSRAGAGATTGAGEAPGETRGDRDSEGRESGTSSGASRGAEWPGHVGQEHFERAAHRIQERVRSRATAGDWQGAVRAGLDGLSAEFSGWKSPGEPRATWAPEGGWSAEPPEAEERSADGGAEGGEEHVSDPARELERLLDRFRDDVRDAARDHGVSQDQLREARRHLSIASAHLAAMLRSPHG</sequence>
<feature type="region of interest" description="Disordered" evidence="1">
    <location>
        <begin position="225"/>
        <end position="273"/>
    </location>
</feature>
<evidence type="ECO:0000256" key="1">
    <source>
        <dbReference type="SAM" id="MobiDB-lite"/>
    </source>
</evidence>
<evidence type="ECO:0000313" key="3">
    <source>
        <dbReference type="EMBL" id="TNM32959.1"/>
    </source>
</evidence>
<dbReference type="AlphaFoldDB" id="A0A5C4VD79"/>